<dbReference type="InterPro" id="IPR003399">
    <property type="entry name" value="Mce/MlaD"/>
</dbReference>
<feature type="compositionally biased region" description="Acidic residues" evidence="1">
    <location>
        <begin position="390"/>
        <end position="402"/>
    </location>
</feature>
<comment type="caution">
    <text evidence="5">The sequence shown here is derived from an EMBL/GenBank/DDBJ whole genome shotgun (WGS) entry which is preliminary data.</text>
</comment>
<feature type="domain" description="Mce/MlaD" evidence="3">
    <location>
        <begin position="40"/>
        <end position="116"/>
    </location>
</feature>
<dbReference type="Pfam" id="PF03886">
    <property type="entry name" value="ABC_trans_aux"/>
    <property type="match status" value="1"/>
</dbReference>
<dbReference type="InterPro" id="IPR005586">
    <property type="entry name" value="ABC_trans_aux"/>
</dbReference>
<dbReference type="RefSeq" id="WP_379084232.1">
    <property type="nucleotide sequence ID" value="NZ_JBHTJO010000001.1"/>
</dbReference>
<reference evidence="6" key="1">
    <citation type="journal article" date="2019" name="Int. J. Syst. Evol. Microbiol.">
        <title>The Global Catalogue of Microorganisms (GCM) 10K type strain sequencing project: providing services to taxonomists for standard genome sequencing and annotation.</title>
        <authorList>
            <consortium name="The Broad Institute Genomics Platform"/>
            <consortium name="The Broad Institute Genome Sequencing Center for Infectious Disease"/>
            <person name="Wu L."/>
            <person name="Ma J."/>
        </authorList>
    </citation>
    <scope>NUCLEOTIDE SEQUENCE [LARGE SCALE GENOMIC DNA]</scope>
    <source>
        <strain evidence="6">CCUG 61697</strain>
    </source>
</reference>
<dbReference type="Pfam" id="PF02470">
    <property type="entry name" value="MlaD"/>
    <property type="match status" value="1"/>
</dbReference>
<gene>
    <name evidence="5" type="ORF">ACFQ2F_00720</name>
</gene>
<evidence type="ECO:0000313" key="5">
    <source>
        <dbReference type="EMBL" id="MFD0985618.1"/>
    </source>
</evidence>
<keyword evidence="2" id="KW-1133">Transmembrane helix</keyword>
<feature type="domain" description="ABC-type transport auxiliary lipoprotein component" evidence="4">
    <location>
        <begin position="210"/>
        <end position="350"/>
    </location>
</feature>
<evidence type="ECO:0000256" key="2">
    <source>
        <dbReference type="SAM" id="Phobius"/>
    </source>
</evidence>
<sequence>METRARYILIGTFMLAAIVAVFAFVFWLENEGGFSKKSEYDIRFSSPVSGLYAGSPVLFNGIRAGEVTSLALDPKRPERVIVSIAVEENVPVRKDTKIGVAAQGLTGSSAVTLIGGSEDAPALEAKNGKPPVLIAPPDASYDLVQAAQGVLSKTDAILTENRKSLHTLLTNFENFSQTLSDNSSKLEDMIAGISDFVGAGDDGAPKVKVYELAAASGFEGEAEEPDWQLLVSDPMAQLSMTSESISNVTADGETTTLSDAQWTDSIPSLINEAMIKSFENAGYLGAVSRSTDIFDADYRLETDLHRFDVVTEGDKSMATIDFVAKVVDQNGEIIGAKEFKRSTPISAPEAKLAAPVLNEEFTEIQKELVPWTIEVIANAPKPDDGASMEGGDDLDMGGDEDLAPPQDVAPPAP</sequence>
<feature type="transmembrane region" description="Helical" evidence="2">
    <location>
        <begin position="7"/>
        <end position="28"/>
    </location>
</feature>
<feature type="region of interest" description="Disordered" evidence="1">
    <location>
        <begin position="379"/>
        <end position="413"/>
    </location>
</feature>
<name>A0ABW3J5Y0_9HYPH</name>
<dbReference type="Gene3D" id="3.40.50.10610">
    <property type="entry name" value="ABC-type transport auxiliary lipoprotein component"/>
    <property type="match status" value="1"/>
</dbReference>
<accession>A0ABW3J5Y0</accession>
<keyword evidence="6" id="KW-1185">Reference proteome</keyword>
<dbReference type="SUPFAM" id="SSF159594">
    <property type="entry name" value="XCC0632-like"/>
    <property type="match status" value="1"/>
</dbReference>
<protein>
    <submittedName>
        <fullName evidence="5">MlaD family protein</fullName>
    </submittedName>
</protein>
<evidence type="ECO:0000313" key="6">
    <source>
        <dbReference type="Proteomes" id="UP001597102"/>
    </source>
</evidence>
<organism evidence="5 6">
    <name type="scientific">Methyloligella solikamskensis</name>
    <dbReference type="NCBI Taxonomy" id="1177756"/>
    <lineage>
        <taxon>Bacteria</taxon>
        <taxon>Pseudomonadati</taxon>
        <taxon>Pseudomonadota</taxon>
        <taxon>Alphaproteobacteria</taxon>
        <taxon>Hyphomicrobiales</taxon>
        <taxon>Hyphomicrobiaceae</taxon>
        <taxon>Methyloligella</taxon>
    </lineage>
</organism>
<dbReference type="Proteomes" id="UP001597102">
    <property type="component" value="Unassembled WGS sequence"/>
</dbReference>
<evidence type="ECO:0000259" key="3">
    <source>
        <dbReference type="Pfam" id="PF02470"/>
    </source>
</evidence>
<dbReference type="PANTHER" id="PTHR36698:SF3">
    <property type="entry name" value="ABC-TYPE TRANSPORT AUXILIARY LIPOPROTEIN COMPONENT DOMAIN-CONTAINING PROTEIN"/>
    <property type="match status" value="1"/>
</dbReference>
<evidence type="ECO:0000256" key="1">
    <source>
        <dbReference type="SAM" id="MobiDB-lite"/>
    </source>
</evidence>
<evidence type="ECO:0000259" key="4">
    <source>
        <dbReference type="Pfam" id="PF03886"/>
    </source>
</evidence>
<keyword evidence="2" id="KW-0472">Membrane</keyword>
<dbReference type="EMBL" id="JBHTJO010000001">
    <property type="protein sequence ID" value="MFD0985618.1"/>
    <property type="molecule type" value="Genomic_DNA"/>
</dbReference>
<dbReference type="PANTHER" id="PTHR36698">
    <property type="entry name" value="BLL5892 PROTEIN"/>
    <property type="match status" value="1"/>
</dbReference>
<proteinExistence type="predicted"/>
<keyword evidence="2" id="KW-0812">Transmembrane</keyword>